<evidence type="ECO:0000313" key="3">
    <source>
        <dbReference type="Proteomes" id="UP001595607"/>
    </source>
</evidence>
<feature type="transmembrane region" description="Helical" evidence="1">
    <location>
        <begin position="75"/>
        <end position="94"/>
    </location>
</feature>
<dbReference type="Proteomes" id="UP001595607">
    <property type="component" value="Unassembled WGS sequence"/>
</dbReference>
<dbReference type="Pfam" id="PF05656">
    <property type="entry name" value="DUF805"/>
    <property type="match status" value="1"/>
</dbReference>
<dbReference type="EMBL" id="JBHRVA010000002">
    <property type="protein sequence ID" value="MFC3301346.1"/>
    <property type="molecule type" value="Genomic_DNA"/>
</dbReference>
<feature type="transmembrane region" description="Helical" evidence="1">
    <location>
        <begin position="125"/>
        <end position="143"/>
    </location>
</feature>
<keyword evidence="1" id="KW-0472">Membrane</keyword>
<keyword evidence="3" id="KW-1185">Reference proteome</keyword>
<reference evidence="3" key="1">
    <citation type="journal article" date="2019" name="Int. J. Syst. Evol. Microbiol.">
        <title>The Global Catalogue of Microorganisms (GCM) 10K type strain sequencing project: providing services to taxonomists for standard genome sequencing and annotation.</title>
        <authorList>
            <consortium name="The Broad Institute Genomics Platform"/>
            <consortium name="The Broad Institute Genome Sequencing Center for Infectious Disease"/>
            <person name="Wu L."/>
            <person name="Ma J."/>
        </authorList>
    </citation>
    <scope>NUCLEOTIDE SEQUENCE [LARGE SCALE GENOMIC DNA]</scope>
    <source>
        <strain evidence="3">KCTC 22245</strain>
    </source>
</reference>
<keyword evidence="1" id="KW-0812">Transmembrane</keyword>
<sequence>MKGMVIDPRGRLKRRWFIYDLILPNIGAVIAILAIRILDLGMVGDLAIGGIAALLLWSANFAAPMSRLHDLGAPGWIHLVVVVVVFLLSTIGPVSGPGEAVIRAGDWLSVVRGNDSQVPPVSAEFAQIGATIGAIQFLVLAFWPGQEGANRFGPDPRGEKDS</sequence>
<evidence type="ECO:0000313" key="2">
    <source>
        <dbReference type="EMBL" id="MFC3301346.1"/>
    </source>
</evidence>
<proteinExistence type="predicted"/>
<organism evidence="2 3">
    <name type="scientific">Parvularcula lutaonensis</name>
    <dbReference type="NCBI Taxonomy" id="491923"/>
    <lineage>
        <taxon>Bacteria</taxon>
        <taxon>Pseudomonadati</taxon>
        <taxon>Pseudomonadota</taxon>
        <taxon>Alphaproteobacteria</taxon>
        <taxon>Parvularculales</taxon>
        <taxon>Parvularculaceae</taxon>
        <taxon>Parvularcula</taxon>
    </lineage>
</organism>
<comment type="caution">
    <text evidence="2">The sequence shown here is derived from an EMBL/GenBank/DDBJ whole genome shotgun (WGS) entry which is preliminary data.</text>
</comment>
<protein>
    <submittedName>
        <fullName evidence="2">DUF805 domain-containing protein</fullName>
    </submittedName>
</protein>
<evidence type="ECO:0000256" key="1">
    <source>
        <dbReference type="SAM" id="Phobius"/>
    </source>
</evidence>
<name>A0ABV7M843_9PROT</name>
<dbReference type="RefSeq" id="WP_189572184.1">
    <property type="nucleotide sequence ID" value="NZ_BMXU01000001.1"/>
</dbReference>
<keyword evidence="1" id="KW-1133">Transmembrane helix</keyword>
<dbReference type="InterPro" id="IPR008523">
    <property type="entry name" value="DUF805"/>
</dbReference>
<gene>
    <name evidence="2" type="ORF">ACFONP_01200</name>
</gene>
<feature type="transmembrane region" description="Helical" evidence="1">
    <location>
        <begin position="16"/>
        <end position="37"/>
    </location>
</feature>
<feature type="transmembrane region" description="Helical" evidence="1">
    <location>
        <begin position="43"/>
        <end position="63"/>
    </location>
</feature>
<accession>A0ABV7M843</accession>